<feature type="coiled-coil region" evidence="1">
    <location>
        <begin position="245"/>
        <end position="300"/>
    </location>
</feature>
<reference evidence="3" key="1">
    <citation type="submission" date="2016-03" db="EMBL/GenBank/DDBJ databases">
        <title>Mechanisms controlling the formation of the plant cell surface in tip-growing cells are functionally conserved among land plants.</title>
        <authorList>
            <person name="Honkanen S."/>
            <person name="Jones V.A."/>
            <person name="Morieri G."/>
            <person name="Champion C."/>
            <person name="Hetherington A.J."/>
            <person name="Kelly S."/>
            <person name="Saint-Marcoux D."/>
            <person name="Proust H."/>
            <person name="Prescott H."/>
            <person name="Dolan L."/>
        </authorList>
    </citation>
    <scope>NUCLEOTIDE SEQUENCE [LARGE SCALE GENOMIC DNA]</scope>
    <source>
        <tissue evidence="3">Whole gametophyte</tissue>
    </source>
</reference>
<keyword evidence="1" id="KW-0175">Coiled coil</keyword>
<feature type="region of interest" description="Disordered" evidence="2">
    <location>
        <begin position="1"/>
        <end position="44"/>
    </location>
</feature>
<accession>A0A176VDM0</accession>
<proteinExistence type="predicted"/>
<protein>
    <submittedName>
        <fullName evidence="3">Uncharacterized protein</fullName>
    </submittedName>
</protein>
<evidence type="ECO:0000313" key="3">
    <source>
        <dbReference type="EMBL" id="OAE18633.1"/>
    </source>
</evidence>
<name>A0A176VDM0_MARPO</name>
<evidence type="ECO:0000256" key="1">
    <source>
        <dbReference type="SAM" id="Coils"/>
    </source>
</evidence>
<keyword evidence="4" id="KW-1185">Reference proteome</keyword>
<comment type="caution">
    <text evidence="3">The sequence shown here is derived from an EMBL/GenBank/DDBJ whole genome shotgun (WGS) entry which is preliminary data.</text>
</comment>
<evidence type="ECO:0000256" key="2">
    <source>
        <dbReference type="SAM" id="MobiDB-lite"/>
    </source>
</evidence>
<dbReference type="Proteomes" id="UP000077202">
    <property type="component" value="Unassembled WGS sequence"/>
</dbReference>
<dbReference type="EMBL" id="LVLJ01004027">
    <property type="protein sequence ID" value="OAE18633.1"/>
    <property type="molecule type" value="Genomic_DNA"/>
</dbReference>
<feature type="compositionally biased region" description="Basic and acidic residues" evidence="2">
    <location>
        <begin position="1"/>
        <end position="19"/>
    </location>
</feature>
<sequence>MGLLTREEEKRFSREREILTAEYNEGTEDDNSRPRIPQQTTTRASVKVDVLPYREKPERRLAKRRKVVTDDKEDLILGVRRAEMEVDGIRQLRIRARPKRKASQGLVVTEVSDCRVEKTVAPIVDPLEVATSESTQPAMAEGPSEVLVEVSVDVIVEPSKEGTEMVSPNSLSSKRTRSVGNEEVSQPKTSEELAKELTLSEEILEQDSVVFLLKYLDRKREKYVVYKEVEDDTGFAREIGEIHIVQRLKRLVKTVERREKKYVEELAEVEDRRAEEVRIAEELRRKIAEAKTAKENLCSKIAAIEGKCDMKFRRAEELSASLPEGIQKHEEELTNWAKKLTDCESAKSLEVESECRRLREQLGKTDMRSQEWRRRMEKSKEAYRHLRDETTNDLRLRVVKCLRGFAMWVLQTVKWLKLDSLERRLMSTKANGSARQQQIVKIVKTFSEGFDHARQNVELEIINVLRRLGAEISLDNAITAIRTAQPLRPIRLRRLRFQSCHCE</sequence>
<feature type="region of interest" description="Disordered" evidence="2">
    <location>
        <begin position="161"/>
        <end position="190"/>
    </location>
</feature>
<organism evidence="3 4">
    <name type="scientific">Marchantia polymorpha subsp. ruderalis</name>
    <dbReference type="NCBI Taxonomy" id="1480154"/>
    <lineage>
        <taxon>Eukaryota</taxon>
        <taxon>Viridiplantae</taxon>
        <taxon>Streptophyta</taxon>
        <taxon>Embryophyta</taxon>
        <taxon>Marchantiophyta</taxon>
        <taxon>Marchantiopsida</taxon>
        <taxon>Marchantiidae</taxon>
        <taxon>Marchantiales</taxon>
        <taxon>Marchantiaceae</taxon>
        <taxon>Marchantia</taxon>
    </lineage>
</organism>
<dbReference type="AlphaFoldDB" id="A0A176VDM0"/>
<evidence type="ECO:0000313" key="4">
    <source>
        <dbReference type="Proteomes" id="UP000077202"/>
    </source>
</evidence>
<gene>
    <name evidence="3" type="ORF">AXG93_3810s1020</name>
</gene>
<feature type="coiled-coil region" evidence="1">
    <location>
        <begin position="326"/>
        <end position="389"/>
    </location>
</feature>